<protein>
    <recommendedName>
        <fullName evidence="4">Transporter</fullName>
    </recommendedName>
</protein>
<proteinExistence type="predicted"/>
<evidence type="ECO:0008006" key="4">
    <source>
        <dbReference type="Google" id="ProtNLM"/>
    </source>
</evidence>
<name>A0ABT8KK06_9BACT</name>
<gene>
    <name evidence="2" type="ORF">QQ008_01840</name>
</gene>
<dbReference type="Proteomes" id="UP001172082">
    <property type="component" value="Unassembled WGS sequence"/>
</dbReference>
<sequence>MKRIYSIAMLITLSAWCPFSVYSQTCCTGGAPITGGFQIGAEKKGNISFGAIFDLNRINALILEGQTLDDDRILRNTNSFIFQGNYGVSDKLTFTMLIPYVWLNETISGSISETKSETSGIGDLTLLSQYQVLSKSRSILTLGLGVKFPTGGSQLKGQNNFVLPITLQPGSGSFDFILAGQFSTSLFESRQSLSFYNSLTYRLNTESDKVTFHDTYQFGNELLVLSGFSDQVLLGSTILEPSLMLRFRHTGQDTADEHLNPNTGGNWLYLVPGARVKLSSQISSGITADLPIYRNLKGFQLTTSYRITFSLFVNLAKKTLSFDIDNSQ</sequence>
<dbReference type="RefSeq" id="WP_346750100.1">
    <property type="nucleotide sequence ID" value="NZ_JAUJEA010000001.1"/>
</dbReference>
<reference evidence="2" key="1">
    <citation type="submission" date="2023-06" db="EMBL/GenBank/DDBJ databases">
        <title>Genomic of Parafulvivirga corallium.</title>
        <authorList>
            <person name="Wang G."/>
        </authorList>
    </citation>
    <scope>NUCLEOTIDE SEQUENCE</scope>
    <source>
        <strain evidence="2">BMA10</strain>
    </source>
</reference>
<feature type="chain" id="PRO_5046234249" description="Transporter" evidence="1">
    <location>
        <begin position="24"/>
        <end position="328"/>
    </location>
</feature>
<evidence type="ECO:0000313" key="2">
    <source>
        <dbReference type="EMBL" id="MDN5200073.1"/>
    </source>
</evidence>
<evidence type="ECO:0000256" key="1">
    <source>
        <dbReference type="SAM" id="SignalP"/>
    </source>
</evidence>
<organism evidence="2 3">
    <name type="scientific">Splendidivirga corallicola</name>
    <dbReference type="NCBI Taxonomy" id="3051826"/>
    <lineage>
        <taxon>Bacteria</taxon>
        <taxon>Pseudomonadati</taxon>
        <taxon>Bacteroidota</taxon>
        <taxon>Cytophagia</taxon>
        <taxon>Cytophagales</taxon>
        <taxon>Splendidivirgaceae</taxon>
        <taxon>Splendidivirga</taxon>
    </lineage>
</organism>
<comment type="caution">
    <text evidence="2">The sequence shown here is derived from an EMBL/GenBank/DDBJ whole genome shotgun (WGS) entry which is preliminary data.</text>
</comment>
<keyword evidence="1" id="KW-0732">Signal</keyword>
<accession>A0ABT8KK06</accession>
<evidence type="ECO:0000313" key="3">
    <source>
        <dbReference type="Proteomes" id="UP001172082"/>
    </source>
</evidence>
<keyword evidence="3" id="KW-1185">Reference proteome</keyword>
<dbReference type="EMBL" id="JAUJEA010000001">
    <property type="protein sequence ID" value="MDN5200073.1"/>
    <property type="molecule type" value="Genomic_DNA"/>
</dbReference>
<feature type="signal peptide" evidence="1">
    <location>
        <begin position="1"/>
        <end position="23"/>
    </location>
</feature>